<sequence>MDLFIRFFSSKAFRLFLRLLGTVASAIFLLQGFLFLQNLSKNNKELRQDPAPEDLSDQDEPKDSPKKNVLFFKN</sequence>
<evidence type="ECO:0000313" key="3">
    <source>
        <dbReference type="EMBL" id="OGG94942.1"/>
    </source>
</evidence>
<organism evidence="3 4">
    <name type="scientific">Candidatus Lambdaproteobacteria bacterium RIFOXYD2_FULL_50_16</name>
    <dbReference type="NCBI Taxonomy" id="1817772"/>
    <lineage>
        <taxon>Bacteria</taxon>
        <taxon>Pseudomonadati</taxon>
        <taxon>Pseudomonadota</taxon>
        <taxon>Candidatus Lambdaproteobacteria</taxon>
    </lineage>
</organism>
<feature type="region of interest" description="Disordered" evidence="1">
    <location>
        <begin position="46"/>
        <end position="74"/>
    </location>
</feature>
<name>A0A1F6GA06_9PROT</name>
<accession>A0A1F6GA06</accession>
<gene>
    <name evidence="3" type="ORF">A2527_06275</name>
</gene>
<dbReference type="AlphaFoldDB" id="A0A1F6GA06"/>
<dbReference type="EMBL" id="MFNE01000030">
    <property type="protein sequence ID" value="OGG94942.1"/>
    <property type="molecule type" value="Genomic_DNA"/>
</dbReference>
<protein>
    <submittedName>
        <fullName evidence="3">Uncharacterized protein</fullName>
    </submittedName>
</protein>
<dbReference type="Proteomes" id="UP000178449">
    <property type="component" value="Unassembled WGS sequence"/>
</dbReference>
<evidence type="ECO:0000256" key="1">
    <source>
        <dbReference type="SAM" id="MobiDB-lite"/>
    </source>
</evidence>
<evidence type="ECO:0000313" key="4">
    <source>
        <dbReference type="Proteomes" id="UP000178449"/>
    </source>
</evidence>
<keyword evidence="2" id="KW-1133">Transmembrane helix</keyword>
<proteinExistence type="predicted"/>
<keyword evidence="2" id="KW-0812">Transmembrane</keyword>
<comment type="caution">
    <text evidence="3">The sequence shown here is derived from an EMBL/GenBank/DDBJ whole genome shotgun (WGS) entry which is preliminary data.</text>
</comment>
<evidence type="ECO:0000256" key="2">
    <source>
        <dbReference type="SAM" id="Phobius"/>
    </source>
</evidence>
<feature type="transmembrane region" description="Helical" evidence="2">
    <location>
        <begin position="15"/>
        <end position="36"/>
    </location>
</feature>
<reference evidence="3 4" key="1">
    <citation type="journal article" date="2016" name="Nat. Commun.">
        <title>Thousands of microbial genomes shed light on interconnected biogeochemical processes in an aquifer system.</title>
        <authorList>
            <person name="Anantharaman K."/>
            <person name="Brown C.T."/>
            <person name="Hug L.A."/>
            <person name="Sharon I."/>
            <person name="Castelle C.J."/>
            <person name="Probst A.J."/>
            <person name="Thomas B.C."/>
            <person name="Singh A."/>
            <person name="Wilkins M.J."/>
            <person name="Karaoz U."/>
            <person name="Brodie E.L."/>
            <person name="Williams K.H."/>
            <person name="Hubbard S.S."/>
            <person name="Banfield J.F."/>
        </authorList>
    </citation>
    <scope>NUCLEOTIDE SEQUENCE [LARGE SCALE GENOMIC DNA]</scope>
</reference>
<keyword evidence="2" id="KW-0472">Membrane</keyword>